<dbReference type="InterPro" id="IPR050563">
    <property type="entry name" value="4-hydroxybenzoyl-CoA_TE"/>
</dbReference>
<keyword evidence="2" id="KW-0378">Hydrolase</keyword>
<dbReference type="Pfam" id="PF13279">
    <property type="entry name" value="4HBT_2"/>
    <property type="match status" value="1"/>
</dbReference>
<organism evidence="3">
    <name type="scientific">marine metagenome</name>
    <dbReference type="NCBI Taxonomy" id="408172"/>
    <lineage>
        <taxon>unclassified sequences</taxon>
        <taxon>metagenomes</taxon>
        <taxon>ecological metagenomes</taxon>
    </lineage>
</organism>
<dbReference type="PIRSF" id="PIRSF003230">
    <property type="entry name" value="YbgC"/>
    <property type="match status" value="1"/>
</dbReference>
<dbReference type="GO" id="GO:0047617">
    <property type="term" value="F:fatty acyl-CoA hydrolase activity"/>
    <property type="evidence" value="ECO:0007669"/>
    <property type="project" value="TreeGrafter"/>
</dbReference>
<dbReference type="CDD" id="cd00586">
    <property type="entry name" value="4HBT"/>
    <property type="match status" value="1"/>
</dbReference>
<dbReference type="InterPro" id="IPR029069">
    <property type="entry name" value="HotDog_dom_sf"/>
</dbReference>
<accession>A0A382K4M7</accession>
<evidence type="ECO:0000313" key="3">
    <source>
        <dbReference type="EMBL" id="SVC18027.1"/>
    </source>
</evidence>
<reference evidence="3" key="1">
    <citation type="submission" date="2018-05" db="EMBL/GenBank/DDBJ databases">
        <authorList>
            <person name="Lanie J.A."/>
            <person name="Ng W.-L."/>
            <person name="Kazmierczak K.M."/>
            <person name="Andrzejewski T.M."/>
            <person name="Davidsen T.M."/>
            <person name="Wayne K.J."/>
            <person name="Tettelin H."/>
            <person name="Glass J.I."/>
            <person name="Rusch D."/>
            <person name="Podicherti R."/>
            <person name="Tsui H.-C.T."/>
            <person name="Winkler M.E."/>
        </authorList>
    </citation>
    <scope>NUCLEOTIDE SEQUENCE</scope>
</reference>
<dbReference type="PANTHER" id="PTHR31793">
    <property type="entry name" value="4-HYDROXYBENZOYL-COA THIOESTERASE FAMILY MEMBER"/>
    <property type="match status" value="1"/>
</dbReference>
<dbReference type="AlphaFoldDB" id="A0A382K4M7"/>
<sequence>MSVPKEDVPVSETLITVRSPELDSFGHVNHATFLHYLEHARYEALEAAGFSWSTLGEQGWQIFVVRIEVDYMREASRGDRLLVRTWSDGFRRTMMKLGQVIVTENDPDTLITRASVTTAWIGPDHRPMRVPEEVRAGLTNRHGR</sequence>
<protein>
    <submittedName>
        <fullName evidence="3">Uncharacterized protein</fullName>
    </submittedName>
</protein>
<dbReference type="InterPro" id="IPR006684">
    <property type="entry name" value="YbgC/YbaW"/>
</dbReference>
<gene>
    <name evidence="3" type="ORF">METZ01_LOCUS270881</name>
</gene>
<comment type="similarity">
    <text evidence="1">Belongs to the 4-hydroxybenzoyl-CoA thioesterase family.</text>
</comment>
<name>A0A382K4M7_9ZZZZ</name>
<dbReference type="SUPFAM" id="SSF54637">
    <property type="entry name" value="Thioesterase/thiol ester dehydrase-isomerase"/>
    <property type="match status" value="1"/>
</dbReference>
<evidence type="ECO:0000256" key="2">
    <source>
        <dbReference type="ARBA" id="ARBA00022801"/>
    </source>
</evidence>
<evidence type="ECO:0000256" key="1">
    <source>
        <dbReference type="ARBA" id="ARBA00005953"/>
    </source>
</evidence>
<dbReference type="EMBL" id="UINC01077684">
    <property type="protein sequence ID" value="SVC18027.1"/>
    <property type="molecule type" value="Genomic_DNA"/>
</dbReference>
<dbReference type="PANTHER" id="PTHR31793:SF27">
    <property type="entry name" value="NOVEL THIOESTERASE SUPERFAMILY DOMAIN AND SAPOSIN A-TYPE DOMAIN CONTAINING PROTEIN (0610012H03RIK)"/>
    <property type="match status" value="1"/>
</dbReference>
<dbReference type="Gene3D" id="3.10.129.10">
    <property type="entry name" value="Hotdog Thioesterase"/>
    <property type="match status" value="1"/>
</dbReference>
<proteinExistence type="inferred from homology"/>